<protein>
    <recommendedName>
        <fullName evidence="2">UBE2O N-terminal SH3-A domain-containing protein</fullName>
    </recommendedName>
</protein>
<dbReference type="Proteomes" id="UP000247498">
    <property type="component" value="Unassembled WGS sequence"/>
</dbReference>
<proteinExistence type="predicted"/>
<dbReference type="Pfam" id="PF23048">
    <property type="entry name" value="SH3-A_UBE2O"/>
    <property type="match status" value="1"/>
</dbReference>
<organism evidence="3 4">
    <name type="scientific">Raphidocelis subcapitata</name>
    <dbReference type="NCBI Taxonomy" id="307507"/>
    <lineage>
        <taxon>Eukaryota</taxon>
        <taxon>Viridiplantae</taxon>
        <taxon>Chlorophyta</taxon>
        <taxon>core chlorophytes</taxon>
        <taxon>Chlorophyceae</taxon>
        <taxon>CS clade</taxon>
        <taxon>Sphaeropleales</taxon>
        <taxon>Selenastraceae</taxon>
        <taxon>Raphidocelis</taxon>
    </lineage>
</organism>
<feature type="compositionally biased region" description="Acidic residues" evidence="1">
    <location>
        <begin position="318"/>
        <end position="328"/>
    </location>
</feature>
<keyword evidence="4" id="KW-1185">Reference proteome</keyword>
<gene>
    <name evidence="3" type="ORF">Rsub_05693</name>
</gene>
<evidence type="ECO:0000256" key="1">
    <source>
        <dbReference type="SAM" id="MobiDB-lite"/>
    </source>
</evidence>
<dbReference type="InParanoid" id="A0A2V0P2G3"/>
<evidence type="ECO:0000259" key="2">
    <source>
        <dbReference type="Pfam" id="PF23048"/>
    </source>
</evidence>
<reference evidence="3 4" key="1">
    <citation type="journal article" date="2018" name="Sci. Rep.">
        <title>Raphidocelis subcapitata (=Pseudokirchneriella subcapitata) provides an insight into genome evolution and environmental adaptations in the Sphaeropleales.</title>
        <authorList>
            <person name="Suzuki S."/>
            <person name="Yamaguchi H."/>
            <person name="Nakajima N."/>
            <person name="Kawachi M."/>
        </authorList>
    </citation>
    <scope>NUCLEOTIDE SEQUENCE [LARGE SCALE GENOMIC DNA]</scope>
    <source>
        <strain evidence="3 4">NIES-35</strain>
    </source>
</reference>
<sequence>MAAEAPCGGAGGAPLPPELLGRIIQQEAALLGSGAVLDPKDLVAAAASCRAAAAALAQVPPLSYAALLGAQIRAGSGLVGGLPLSIGELARMLICEDLWCSVAAPLSEARREAVHAALAACAVLASRRLEGLAADEVLEALLRALRAAGAGEQRIARAQAAAAAAPASLRKPVSAPLRGRPVEPSPAELRAAAAFVAAGVDALGARLLLLPAFAAAGGRVGLALALVDAAFAEADSVGARDWDEFLSCELRVSASMQLARNGRADALASLLARAEAAAAAKAAAAQQRTEARRSAGEGAAAEGLGCLATQLQAPVERSDDDEDDDDDGGGGGSGGGGSGGSGAASTASSVAGACLGFVIVAWLANMPGGAESLRELFAFDARRFAAIGPPGTPVPLGTPPLPSIPWAVGTRTAVPLAQALVESLAPAWVVAALLEHIGLLCPAKKPAALLAAAKTAHALATSSTPALRAAAEARCEAVLRVLHDHVSTVPRGGQGVAARFLCCEALQAVGAAAVHMRSAELAAAVLAVAQEPLLQGALQEDWGSYTWSCFEGVQDAPLIDWLQALQPEAPPAPSVLPARERRAAAAAAARQAKLRAKLAAAHAQADPANGDSGELWRLLQAGLVAEADALASRMGEAAVAEVAHKLLSLPAPGDNRGRGAVHDSSFLWALRRVRVAPGGPYTTLHAALNRAEARTRWRFSLPAVWELLRGAADMAGDAQLHHDERCQAAKLARALVQTGQPWLLLAAQVPLTRLQWVEGVHEMEDDDWW</sequence>
<name>A0A2V0P2G3_9CHLO</name>
<dbReference type="InterPro" id="IPR057732">
    <property type="entry name" value="SH3-A_UBE2O"/>
</dbReference>
<dbReference type="EMBL" id="BDRX01000037">
    <property type="protein sequence ID" value="GBF93082.1"/>
    <property type="molecule type" value="Genomic_DNA"/>
</dbReference>
<feature type="compositionally biased region" description="Gly residues" evidence="1">
    <location>
        <begin position="329"/>
        <end position="342"/>
    </location>
</feature>
<feature type="region of interest" description="Disordered" evidence="1">
    <location>
        <begin position="315"/>
        <end position="342"/>
    </location>
</feature>
<evidence type="ECO:0000313" key="3">
    <source>
        <dbReference type="EMBL" id="GBF93082.1"/>
    </source>
</evidence>
<dbReference type="AlphaFoldDB" id="A0A2V0P2G3"/>
<accession>A0A2V0P2G3</accession>
<feature type="domain" description="UBE2O N-terminal SH3-A" evidence="2">
    <location>
        <begin position="317"/>
        <end position="365"/>
    </location>
</feature>
<comment type="caution">
    <text evidence="3">The sequence shown here is derived from an EMBL/GenBank/DDBJ whole genome shotgun (WGS) entry which is preliminary data.</text>
</comment>
<evidence type="ECO:0000313" key="4">
    <source>
        <dbReference type="Proteomes" id="UP000247498"/>
    </source>
</evidence>